<gene>
    <name evidence="6" type="ORF">ACFSJC_17810</name>
</gene>
<evidence type="ECO:0000256" key="2">
    <source>
        <dbReference type="ARBA" id="ARBA00022723"/>
    </source>
</evidence>
<evidence type="ECO:0000259" key="5">
    <source>
        <dbReference type="PROSITE" id="PS51296"/>
    </source>
</evidence>
<evidence type="ECO:0000313" key="7">
    <source>
        <dbReference type="Proteomes" id="UP001597337"/>
    </source>
</evidence>
<name>A0ABW4YDE3_9GAMM</name>
<dbReference type="SUPFAM" id="SSF50022">
    <property type="entry name" value="ISP domain"/>
    <property type="match status" value="1"/>
</dbReference>
<keyword evidence="7" id="KW-1185">Reference proteome</keyword>
<sequence length="114" mass="12622">MDAPYVAVARTEAIPPGTFVKVLIENRPYIVANADGHYYAVEDNCSHEDYPLSFGCIDGDRIKCSLHGSRFDLGSGEPLEEPAEDPIATYRLEVEDGQIWIDPSSPANRARPRD</sequence>
<evidence type="ECO:0000313" key="6">
    <source>
        <dbReference type="EMBL" id="MFD2113708.1"/>
    </source>
</evidence>
<dbReference type="PANTHER" id="PTHR21496">
    <property type="entry name" value="FERREDOXIN-RELATED"/>
    <property type="match status" value="1"/>
</dbReference>
<keyword evidence="3" id="KW-0408">Iron</keyword>
<organism evidence="6 7">
    <name type="scientific">Thiorhodococcus fuscus</name>
    <dbReference type="NCBI Taxonomy" id="527200"/>
    <lineage>
        <taxon>Bacteria</taxon>
        <taxon>Pseudomonadati</taxon>
        <taxon>Pseudomonadota</taxon>
        <taxon>Gammaproteobacteria</taxon>
        <taxon>Chromatiales</taxon>
        <taxon>Chromatiaceae</taxon>
        <taxon>Thiorhodococcus</taxon>
    </lineage>
</organism>
<dbReference type="PANTHER" id="PTHR21496:SF23">
    <property type="entry name" value="3-PHENYLPROPIONATE_CINNAMIC ACID DIOXYGENASE FERREDOXIN SUBUNIT"/>
    <property type="match status" value="1"/>
</dbReference>
<dbReference type="Gene3D" id="2.102.10.10">
    <property type="entry name" value="Rieske [2Fe-2S] iron-sulphur domain"/>
    <property type="match status" value="1"/>
</dbReference>
<dbReference type="InterPro" id="IPR017941">
    <property type="entry name" value="Rieske_2Fe-2S"/>
</dbReference>
<accession>A0ABW4YDE3</accession>
<keyword evidence="1" id="KW-0001">2Fe-2S</keyword>
<evidence type="ECO:0000256" key="3">
    <source>
        <dbReference type="ARBA" id="ARBA00023004"/>
    </source>
</evidence>
<feature type="domain" description="Rieske" evidence="5">
    <location>
        <begin position="6"/>
        <end position="101"/>
    </location>
</feature>
<keyword evidence="2" id="KW-0479">Metal-binding</keyword>
<proteinExistence type="predicted"/>
<dbReference type="PROSITE" id="PS51296">
    <property type="entry name" value="RIESKE"/>
    <property type="match status" value="1"/>
</dbReference>
<dbReference type="CDD" id="cd03528">
    <property type="entry name" value="Rieske_RO_ferredoxin"/>
    <property type="match status" value="1"/>
</dbReference>
<dbReference type="Proteomes" id="UP001597337">
    <property type="component" value="Unassembled WGS sequence"/>
</dbReference>
<reference evidence="7" key="1">
    <citation type="journal article" date="2019" name="Int. J. Syst. Evol. Microbiol.">
        <title>The Global Catalogue of Microorganisms (GCM) 10K type strain sequencing project: providing services to taxonomists for standard genome sequencing and annotation.</title>
        <authorList>
            <consortium name="The Broad Institute Genomics Platform"/>
            <consortium name="The Broad Institute Genome Sequencing Center for Infectious Disease"/>
            <person name="Wu L."/>
            <person name="Ma J."/>
        </authorList>
    </citation>
    <scope>NUCLEOTIDE SEQUENCE [LARGE SCALE GENOMIC DNA]</scope>
    <source>
        <strain evidence="7">KACC 12597</strain>
    </source>
</reference>
<protein>
    <submittedName>
        <fullName evidence="6">Rieske (2Fe-2S) protein</fullName>
    </submittedName>
</protein>
<keyword evidence="4" id="KW-0411">Iron-sulfur</keyword>
<evidence type="ECO:0000256" key="1">
    <source>
        <dbReference type="ARBA" id="ARBA00022714"/>
    </source>
</evidence>
<dbReference type="InterPro" id="IPR036922">
    <property type="entry name" value="Rieske_2Fe-2S_sf"/>
</dbReference>
<dbReference type="RefSeq" id="WP_386028536.1">
    <property type="nucleotide sequence ID" value="NZ_JBHUHX010000052.1"/>
</dbReference>
<evidence type="ECO:0000256" key="4">
    <source>
        <dbReference type="ARBA" id="ARBA00023014"/>
    </source>
</evidence>
<dbReference type="Pfam" id="PF00355">
    <property type="entry name" value="Rieske"/>
    <property type="match status" value="1"/>
</dbReference>
<dbReference type="EMBL" id="JBHUHX010000052">
    <property type="protein sequence ID" value="MFD2113708.1"/>
    <property type="molecule type" value="Genomic_DNA"/>
</dbReference>
<comment type="caution">
    <text evidence="6">The sequence shown here is derived from an EMBL/GenBank/DDBJ whole genome shotgun (WGS) entry which is preliminary data.</text>
</comment>